<keyword evidence="3" id="KW-1185">Reference proteome</keyword>
<reference evidence="2" key="1">
    <citation type="submission" date="2021-01" db="EMBL/GenBank/DDBJ databases">
        <title>Whole genome shotgun sequence of Sphaerisporangium rufum NBRC 109079.</title>
        <authorList>
            <person name="Komaki H."/>
            <person name="Tamura T."/>
        </authorList>
    </citation>
    <scope>NUCLEOTIDE SEQUENCE</scope>
    <source>
        <strain evidence="2">NBRC 109079</strain>
    </source>
</reference>
<keyword evidence="1" id="KW-0472">Membrane</keyword>
<evidence type="ECO:0008006" key="4">
    <source>
        <dbReference type="Google" id="ProtNLM"/>
    </source>
</evidence>
<keyword evidence="1" id="KW-1133">Transmembrane helix</keyword>
<feature type="transmembrane region" description="Helical" evidence="1">
    <location>
        <begin position="12"/>
        <end position="45"/>
    </location>
</feature>
<evidence type="ECO:0000313" key="2">
    <source>
        <dbReference type="EMBL" id="GII76310.1"/>
    </source>
</evidence>
<name>A0A919R395_9ACTN</name>
<comment type="caution">
    <text evidence="2">The sequence shown here is derived from an EMBL/GenBank/DDBJ whole genome shotgun (WGS) entry which is preliminary data.</text>
</comment>
<dbReference type="Proteomes" id="UP000655287">
    <property type="component" value="Unassembled WGS sequence"/>
</dbReference>
<dbReference type="EMBL" id="BOOU01000016">
    <property type="protein sequence ID" value="GII76310.1"/>
    <property type="molecule type" value="Genomic_DNA"/>
</dbReference>
<sequence length="66" mass="6898">MIDMDDGRWWPLVGLLFGIALGFAVVVGGLTAFLVVLVLGVIGFLVGRALAGDLDVGGMLGGRRRQ</sequence>
<protein>
    <recommendedName>
        <fullName evidence="4">DUF2273 domain-containing protein</fullName>
    </recommendedName>
</protein>
<gene>
    <name evidence="2" type="ORF">Sru01_12920</name>
</gene>
<proteinExistence type="predicted"/>
<keyword evidence="1" id="KW-0812">Transmembrane</keyword>
<accession>A0A919R395</accession>
<organism evidence="2 3">
    <name type="scientific">Sphaerisporangium rufum</name>
    <dbReference type="NCBI Taxonomy" id="1381558"/>
    <lineage>
        <taxon>Bacteria</taxon>
        <taxon>Bacillati</taxon>
        <taxon>Actinomycetota</taxon>
        <taxon>Actinomycetes</taxon>
        <taxon>Streptosporangiales</taxon>
        <taxon>Streptosporangiaceae</taxon>
        <taxon>Sphaerisporangium</taxon>
    </lineage>
</organism>
<dbReference type="AlphaFoldDB" id="A0A919R395"/>
<evidence type="ECO:0000313" key="3">
    <source>
        <dbReference type="Proteomes" id="UP000655287"/>
    </source>
</evidence>
<evidence type="ECO:0000256" key="1">
    <source>
        <dbReference type="SAM" id="Phobius"/>
    </source>
</evidence>